<gene>
    <name evidence="2" type="ORF">Bca52824_019827</name>
</gene>
<name>A0A8X8AYZ4_BRACI</name>
<evidence type="ECO:0000313" key="3">
    <source>
        <dbReference type="Proteomes" id="UP000886595"/>
    </source>
</evidence>
<dbReference type="AlphaFoldDB" id="A0A8X8AYZ4"/>
<accession>A0A8X8AYZ4</accession>
<dbReference type="Proteomes" id="UP000886595">
    <property type="component" value="Unassembled WGS sequence"/>
</dbReference>
<organism evidence="2 3">
    <name type="scientific">Brassica carinata</name>
    <name type="common">Ethiopian mustard</name>
    <name type="synonym">Abyssinian cabbage</name>
    <dbReference type="NCBI Taxonomy" id="52824"/>
    <lineage>
        <taxon>Eukaryota</taxon>
        <taxon>Viridiplantae</taxon>
        <taxon>Streptophyta</taxon>
        <taxon>Embryophyta</taxon>
        <taxon>Tracheophyta</taxon>
        <taxon>Spermatophyta</taxon>
        <taxon>Magnoliopsida</taxon>
        <taxon>eudicotyledons</taxon>
        <taxon>Gunneridae</taxon>
        <taxon>Pentapetalae</taxon>
        <taxon>rosids</taxon>
        <taxon>malvids</taxon>
        <taxon>Brassicales</taxon>
        <taxon>Brassicaceae</taxon>
        <taxon>Brassiceae</taxon>
        <taxon>Brassica</taxon>
    </lineage>
</organism>
<comment type="caution">
    <text evidence="2">The sequence shown here is derived from an EMBL/GenBank/DDBJ whole genome shotgun (WGS) entry which is preliminary data.</text>
</comment>
<reference evidence="2 3" key="1">
    <citation type="submission" date="2020-02" db="EMBL/GenBank/DDBJ databases">
        <authorList>
            <person name="Ma Q."/>
            <person name="Huang Y."/>
            <person name="Song X."/>
            <person name="Pei D."/>
        </authorList>
    </citation>
    <scope>NUCLEOTIDE SEQUENCE [LARGE SCALE GENOMIC DNA]</scope>
    <source>
        <strain evidence="2">Sxm20200214</strain>
        <tissue evidence="2">Leaf</tissue>
    </source>
</reference>
<dbReference type="EMBL" id="JAAMPC010000004">
    <property type="protein sequence ID" value="KAG2316705.1"/>
    <property type="molecule type" value="Genomic_DNA"/>
</dbReference>
<feature type="compositionally biased region" description="Basic residues" evidence="1">
    <location>
        <begin position="13"/>
        <end position="30"/>
    </location>
</feature>
<keyword evidence="3" id="KW-1185">Reference proteome</keyword>
<feature type="compositionally biased region" description="Low complexity" evidence="1">
    <location>
        <begin position="1"/>
        <end position="12"/>
    </location>
</feature>
<sequence>MDLRPHPTTLPLHQHHPHPRRKRSHLHRQPPPHQKLSPGDAVPPHRPRLRLSPPSFRQGLELLQRLTRFYF</sequence>
<protein>
    <submittedName>
        <fullName evidence="2">Uncharacterized protein</fullName>
    </submittedName>
</protein>
<feature type="region of interest" description="Disordered" evidence="1">
    <location>
        <begin position="1"/>
        <end position="57"/>
    </location>
</feature>
<proteinExistence type="predicted"/>
<evidence type="ECO:0000256" key="1">
    <source>
        <dbReference type="SAM" id="MobiDB-lite"/>
    </source>
</evidence>
<evidence type="ECO:0000313" key="2">
    <source>
        <dbReference type="EMBL" id="KAG2316705.1"/>
    </source>
</evidence>